<proteinExistence type="predicted"/>
<feature type="compositionally biased region" description="Basic and acidic residues" evidence="1">
    <location>
        <begin position="39"/>
        <end position="49"/>
    </location>
</feature>
<dbReference type="AlphaFoldDB" id="A0A5S4EJF4"/>
<gene>
    <name evidence="2" type="ORF">ACCUM_1312</name>
</gene>
<name>A0A5S4EJF4_9PROT</name>
<keyword evidence="3" id="KW-1185">Reference proteome</keyword>
<accession>A0A5S4EJF4</accession>
<dbReference type="Proteomes" id="UP000306324">
    <property type="component" value="Unassembled WGS sequence"/>
</dbReference>
<feature type="region of interest" description="Disordered" evidence="1">
    <location>
        <begin position="37"/>
        <end position="65"/>
    </location>
</feature>
<reference evidence="2 3" key="1">
    <citation type="submission" date="2019-04" db="EMBL/GenBank/DDBJ databases">
        <title>A novel phosphate-accumulating bacterium identified in bioreactor for phosphate removal from wastewater.</title>
        <authorList>
            <person name="Kotlyarov R.Y."/>
            <person name="Beletsky A.V."/>
            <person name="Kallistova A.Y."/>
            <person name="Dorofeev A.G."/>
            <person name="Nikolaev Y.Y."/>
            <person name="Pimenov N.V."/>
            <person name="Ravin N.V."/>
            <person name="Mardanov A.V."/>
        </authorList>
    </citation>
    <scope>NUCLEOTIDE SEQUENCE [LARGE SCALE GENOMIC DNA]</scope>
    <source>
        <strain evidence="2 3">Bin19</strain>
    </source>
</reference>
<protein>
    <submittedName>
        <fullName evidence="2">Uncharacterized protein</fullName>
    </submittedName>
</protein>
<comment type="caution">
    <text evidence="2">The sequence shown here is derived from an EMBL/GenBank/DDBJ whole genome shotgun (WGS) entry which is preliminary data.</text>
</comment>
<dbReference type="RefSeq" id="WP_138678788.1">
    <property type="nucleotide sequence ID" value="NZ_SWAD01000096.1"/>
</dbReference>
<evidence type="ECO:0000313" key="2">
    <source>
        <dbReference type="EMBL" id="TMQ75441.1"/>
    </source>
</evidence>
<sequence>MVKGHVLLEVAAGTKRAQAEHRFSTVVTRRTRAAVGFPSDRREVLRNDADPGATDRSAQRRRAPAYAEGKCPAALLAAMDDFCRTVRPRAIPNAVKALAAQAFRPWPMFRGIR</sequence>
<evidence type="ECO:0000313" key="3">
    <source>
        <dbReference type="Proteomes" id="UP000306324"/>
    </source>
</evidence>
<evidence type="ECO:0000256" key="1">
    <source>
        <dbReference type="SAM" id="MobiDB-lite"/>
    </source>
</evidence>
<organism evidence="2 3">
    <name type="scientific">Candidatus Accumulibacter phosphatis</name>
    <dbReference type="NCBI Taxonomy" id="327160"/>
    <lineage>
        <taxon>Bacteria</taxon>
        <taxon>Pseudomonadati</taxon>
        <taxon>Pseudomonadota</taxon>
        <taxon>Betaproteobacteria</taxon>
        <taxon>Candidatus Accumulibacter</taxon>
    </lineage>
</organism>
<dbReference type="EMBL" id="SWAD01000096">
    <property type="protein sequence ID" value="TMQ75441.1"/>
    <property type="molecule type" value="Genomic_DNA"/>
</dbReference>